<dbReference type="InterPro" id="IPR005119">
    <property type="entry name" value="LysR_subst-bd"/>
</dbReference>
<dbReference type="PANTHER" id="PTHR30346">
    <property type="entry name" value="TRANSCRIPTIONAL DUAL REGULATOR HCAR-RELATED"/>
    <property type="match status" value="1"/>
</dbReference>
<evidence type="ECO:0000256" key="1">
    <source>
        <dbReference type="ARBA" id="ARBA00009437"/>
    </source>
</evidence>
<evidence type="ECO:0000256" key="3">
    <source>
        <dbReference type="ARBA" id="ARBA00023125"/>
    </source>
</evidence>
<gene>
    <name evidence="6" type="ORF">SAMN05421678_12338</name>
</gene>
<dbReference type="EMBL" id="FOOI01000023">
    <property type="protein sequence ID" value="SFH59515.1"/>
    <property type="molecule type" value="Genomic_DNA"/>
</dbReference>
<reference evidence="6 7" key="1">
    <citation type="submission" date="2016-10" db="EMBL/GenBank/DDBJ databases">
        <authorList>
            <person name="de Groot N.N."/>
        </authorList>
    </citation>
    <scope>NUCLEOTIDE SEQUENCE [LARGE SCALE GENOMIC DNA]</scope>
    <source>
        <strain evidence="6 7">CPCC 202808</strain>
    </source>
</reference>
<evidence type="ECO:0000259" key="5">
    <source>
        <dbReference type="PROSITE" id="PS50931"/>
    </source>
</evidence>
<keyword evidence="2" id="KW-0805">Transcription regulation</keyword>
<dbReference type="GO" id="GO:0003700">
    <property type="term" value="F:DNA-binding transcription factor activity"/>
    <property type="evidence" value="ECO:0007669"/>
    <property type="project" value="InterPro"/>
</dbReference>
<comment type="similarity">
    <text evidence="1">Belongs to the LysR transcriptional regulatory family.</text>
</comment>
<dbReference type="SUPFAM" id="SSF46785">
    <property type="entry name" value="Winged helix' DNA-binding domain"/>
    <property type="match status" value="1"/>
</dbReference>
<dbReference type="CDD" id="cd08414">
    <property type="entry name" value="PBP2_LTTR_aromatics_like"/>
    <property type="match status" value="1"/>
</dbReference>
<evidence type="ECO:0000256" key="2">
    <source>
        <dbReference type="ARBA" id="ARBA00023015"/>
    </source>
</evidence>
<dbReference type="STRING" id="504797.SAMN05421678_12338"/>
<dbReference type="FunFam" id="1.10.10.10:FF:000001">
    <property type="entry name" value="LysR family transcriptional regulator"/>
    <property type="match status" value="1"/>
</dbReference>
<evidence type="ECO:0000313" key="7">
    <source>
        <dbReference type="Proteomes" id="UP000199052"/>
    </source>
</evidence>
<dbReference type="GO" id="GO:0032993">
    <property type="term" value="C:protein-DNA complex"/>
    <property type="evidence" value="ECO:0007669"/>
    <property type="project" value="TreeGrafter"/>
</dbReference>
<keyword evidence="3 6" id="KW-0238">DNA-binding</keyword>
<dbReference type="PANTHER" id="PTHR30346:SF28">
    <property type="entry name" value="HTH-TYPE TRANSCRIPTIONAL REGULATOR CYNR"/>
    <property type="match status" value="1"/>
</dbReference>
<dbReference type="GO" id="GO:0003677">
    <property type="term" value="F:DNA binding"/>
    <property type="evidence" value="ECO:0007669"/>
    <property type="project" value="UniProtKB-KW"/>
</dbReference>
<dbReference type="SUPFAM" id="SSF53850">
    <property type="entry name" value="Periplasmic binding protein-like II"/>
    <property type="match status" value="1"/>
</dbReference>
<dbReference type="InterPro" id="IPR036390">
    <property type="entry name" value="WH_DNA-bd_sf"/>
</dbReference>
<dbReference type="Gene3D" id="1.10.10.10">
    <property type="entry name" value="Winged helix-like DNA-binding domain superfamily/Winged helix DNA-binding domain"/>
    <property type="match status" value="1"/>
</dbReference>
<dbReference type="InterPro" id="IPR036388">
    <property type="entry name" value="WH-like_DNA-bd_sf"/>
</dbReference>
<evidence type="ECO:0000313" key="6">
    <source>
        <dbReference type="EMBL" id="SFH59515.1"/>
    </source>
</evidence>
<dbReference type="PRINTS" id="PR00039">
    <property type="entry name" value="HTHLYSR"/>
</dbReference>
<protein>
    <submittedName>
        <fullName evidence="6">DNA-binding transcriptional regulator, LysR family</fullName>
    </submittedName>
</protein>
<name>A0A1I3BB25_9ACTN</name>
<sequence>MHVGQAARRLHVAQPTLSRQIAALERDLGVELFSRARRRLALTSAGEVFLAEAREILQRADKAKRDAQRAARGEVGTLRLGYVQSATYDALPRIAGPFRSQSPGIRLDVQAMTTLRQIAALRAGTLDVGLLRPQQPSARKHPGVLDGLRTSVLSHDDMLAVLPAGHPLADQDRIALADLRGEAFLLYAAEAGSSGYDVIVEACLRAGFMPDVVQHPKDAATLVALVAAGLGISIMISPGPPIDPALIAFRPLADDLPTWDLALAWSPDNPSTALARFLTTQGLG</sequence>
<dbReference type="AlphaFoldDB" id="A0A1I3BB25"/>
<dbReference type="Pfam" id="PF03466">
    <property type="entry name" value="LysR_substrate"/>
    <property type="match status" value="1"/>
</dbReference>
<dbReference type="PROSITE" id="PS50931">
    <property type="entry name" value="HTH_LYSR"/>
    <property type="match status" value="1"/>
</dbReference>
<accession>A0A1I3BB25</accession>
<organism evidence="6 7">
    <name type="scientific">Actinopolymorpha cephalotaxi</name>
    <dbReference type="NCBI Taxonomy" id="504797"/>
    <lineage>
        <taxon>Bacteria</taxon>
        <taxon>Bacillati</taxon>
        <taxon>Actinomycetota</taxon>
        <taxon>Actinomycetes</taxon>
        <taxon>Propionibacteriales</taxon>
        <taxon>Actinopolymorphaceae</taxon>
        <taxon>Actinopolymorpha</taxon>
    </lineage>
</organism>
<feature type="domain" description="HTH lysR-type" evidence="5">
    <location>
        <begin position="1"/>
        <end position="43"/>
    </location>
</feature>
<dbReference type="Pfam" id="PF00126">
    <property type="entry name" value="HTH_1"/>
    <property type="match status" value="1"/>
</dbReference>
<proteinExistence type="inferred from homology"/>
<dbReference type="Proteomes" id="UP000199052">
    <property type="component" value="Unassembled WGS sequence"/>
</dbReference>
<dbReference type="InterPro" id="IPR000847">
    <property type="entry name" value="LysR_HTH_N"/>
</dbReference>
<evidence type="ECO:0000256" key="4">
    <source>
        <dbReference type="ARBA" id="ARBA00023163"/>
    </source>
</evidence>
<dbReference type="Gene3D" id="3.40.190.10">
    <property type="entry name" value="Periplasmic binding protein-like II"/>
    <property type="match status" value="2"/>
</dbReference>
<keyword evidence="4" id="KW-0804">Transcription</keyword>